<reference evidence="2 3" key="1">
    <citation type="submission" date="2024-05" db="EMBL/GenBank/DDBJ databases">
        <authorList>
            <person name="Wallberg A."/>
        </authorList>
    </citation>
    <scope>NUCLEOTIDE SEQUENCE [LARGE SCALE GENOMIC DNA]</scope>
</reference>
<keyword evidence="3" id="KW-1185">Reference proteome</keyword>
<dbReference type="Proteomes" id="UP001497623">
    <property type="component" value="Unassembled WGS sequence"/>
</dbReference>
<feature type="transmembrane region" description="Helical" evidence="1">
    <location>
        <begin position="50"/>
        <end position="69"/>
    </location>
</feature>
<keyword evidence="1" id="KW-0472">Membrane</keyword>
<comment type="caution">
    <text evidence="2">The sequence shown here is derived from an EMBL/GenBank/DDBJ whole genome shotgun (WGS) entry which is preliminary data.</text>
</comment>
<feature type="transmembrane region" description="Helical" evidence="1">
    <location>
        <begin position="89"/>
        <end position="107"/>
    </location>
</feature>
<evidence type="ECO:0000256" key="1">
    <source>
        <dbReference type="SAM" id="Phobius"/>
    </source>
</evidence>
<keyword evidence="1" id="KW-0812">Transmembrane</keyword>
<keyword evidence="1" id="KW-1133">Transmembrane helix</keyword>
<proteinExistence type="predicted"/>
<protein>
    <submittedName>
        <fullName evidence="2">Uncharacterized protein</fullName>
    </submittedName>
</protein>
<dbReference type="AlphaFoldDB" id="A0AAV2PSI6"/>
<feature type="transmembrane region" description="Helical" evidence="1">
    <location>
        <begin position="178"/>
        <end position="197"/>
    </location>
</feature>
<sequence>CVFFIRYQRKMYKAITDLPDEAFTDEDCIKDIGDYLETMQNISKMLVDKIYKFTFGINFALFVILGTISTFELIQGLGEIQKSSSKVEFGDIIYVFPIAICVFHMFISCKYSDALITGQHDKLKYKLKGIMTSLVVDNMDQFIKNEKKFKRIELLYKNIKDFSPQAEIYGGFKVNYQLFSGIILFIFSYSRIFYGYVGTPEDNCP</sequence>
<evidence type="ECO:0000313" key="3">
    <source>
        <dbReference type="Proteomes" id="UP001497623"/>
    </source>
</evidence>
<gene>
    <name evidence="2" type="ORF">MNOR_LOCUS3772</name>
</gene>
<accession>A0AAV2PSI6</accession>
<feature type="non-terminal residue" evidence="2">
    <location>
        <position position="1"/>
    </location>
</feature>
<name>A0AAV2PSI6_MEGNR</name>
<evidence type="ECO:0000313" key="2">
    <source>
        <dbReference type="EMBL" id="CAL4064020.1"/>
    </source>
</evidence>
<dbReference type="EMBL" id="CAXKWB010001325">
    <property type="protein sequence ID" value="CAL4064020.1"/>
    <property type="molecule type" value="Genomic_DNA"/>
</dbReference>
<organism evidence="2 3">
    <name type="scientific">Meganyctiphanes norvegica</name>
    <name type="common">Northern krill</name>
    <name type="synonym">Thysanopoda norvegica</name>
    <dbReference type="NCBI Taxonomy" id="48144"/>
    <lineage>
        <taxon>Eukaryota</taxon>
        <taxon>Metazoa</taxon>
        <taxon>Ecdysozoa</taxon>
        <taxon>Arthropoda</taxon>
        <taxon>Crustacea</taxon>
        <taxon>Multicrustacea</taxon>
        <taxon>Malacostraca</taxon>
        <taxon>Eumalacostraca</taxon>
        <taxon>Eucarida</taxon>
        <taxon>Euphausiacea</taxon>
        <taxon>Euphausiidae</taxon>
        <taxon>Meganyctiphanes</taxon>
    </lineage>
</organism>